<dbReference type="OrthoDB" id="1684395at2"/>
<reference evidence="3 4" key="1">
    <citation type="journal article" date="2015" name="Stand. Genomic Sci.">
        <title>Genomic Encyclopedia of Bacterial and Archaeal Type Strains, Phase III: the genomes of soil and plant-associated and newly described type strains.</title>
        <authorList>
            <person name="Whitman W.B."/>
            <person name="Woyke T."/>
            <person name="Klenk H.P."/>
            <person name="Zhou Y."/>
            <person name="Lilburn T.G."/>
            <person name="Beck B.J."/>
            <person name="De Vos P."/>
            <person name="Vandamme P."/>
            <person name="Eisen J.A."/>
            <person name="Garrity G."/>
            <person name="Hugenholtz P."/>
            <person name="Kyrpides N.C."/>
        </authorList>
    </citation>
    <scope>NUCLEOTIDE SEQUENCE [LARGE SCALE GENOMIC DNA]</scope>
    <source>
        <strain evidence="3 4">CGMCC 1.10115</strain>
    </source>
</reference>
<accession>A0A562JUC5</accession>
<dbReference type="AlphaFoldDB" id="A0A562JUC5"/>
<evidence type="ECO:0000313" key="4">
    <source>
        <dbReference type="Proteomes" id="UP000318667"/>
    </source>
</evidence>
<dbReference type="EMBL" id="VLKI01000006">
    <property type="protein sequence ID" value="TWH86593.1"/>
    <property type="molecule type" value="Genomic_DNA"/>
</dbReference>
<keyword evidence="1" id="KW-0809">Transit peptide</keyword>
<comment type="caution">
    <text evidence="3">The sequence shown here is derived from an EMBL/GenBank/DDBJ whole genome shotgun (WGS) entry which is preliminary data.</text>
</comment>
<protein>
    <submittedName>
        <fullName evidence="3">Staygreen protein</fullName>
    </submittedName>
</protein>
<evidence type="ECO:0000313" key="3">
    <source>
        <dbReference type="EMBL" id="TWH86593.1"/>
    </source>
</evidence>
<dbReference type="RefSeq" id="WP_144542749.1">
    <property type="nucleotide sequence ID" value="NZ_CBCSDC010000026.1"/>
</dbReference>
<evidence type="ECO:0000259" key="2">
    <source>
        <dbReference type="Pfam" id="PF12638"/>
    </source>
</evidence>
<feature type="domain" description="Staygreen protein" evidence="2">
    <location>
        <begin position="3"/>
        <end position="149"/>
    </location>
</feature>
<evidence type="ECO:0000256" key="1">
    <source>
        <dbReference type="ARBA" id="ARBA00022946"/>
    </source>
</evidence>
<dbReference type="Proteomes" id="UP000318667">
    <property type="component" value="Unassembled WGS sequence"/>
</dbReference>
<dbReference type="GeneID" id="65403786"/>
<keyword evidence="4" id="KW-1185">Reference proteome</keyword>
<dbReference type="PANTHER" id="PTHR31750:SF4">
    <property type="entry name" value="LP06106P"/>
    <property type="match status" value="1"/>
</dbReference>
<sequence>MSKFNPSKLAVKYLPPATEFRPVDRRKYTLTHSDATGDLFLAIGGYYDLNAINPKFRDEVFAEWQPQMGQYVLSGKVYISGGEFDEQYSKIRFMIFQKELDLALTAMVYGDRCFYSNYPWLLDSPIFIHFESVYPQFSKILYYDTPRKYLQAALQLV</sequence>
<proteinExistence type="predicted"/>
<gene>
    <name evidence="3" type="ORF">IQ19_02615</name>
</gene>
<dbReference type="InterPro" id="IPR024438">
    <property type="entry name" value="Staygreen"/>
</dbReference>
<organism evidence="3 4">
    <name type="scientific">Cytobacillus oceanisediminis</name>
    <dbReference type="NCBI Taxonomy" id="665099"/>
    <lineage>
        <taxon>Bacteria</taxon>
        <taxon>Bacillati</taxon>
        <taxon>Bacillota</taxon>
        <taxon>Bacilli</taxon>
        <taxon>Bacillales</taxon>
        <taxon>Bacillaceae</taxon>
        <taxon>Cytobacillus</taxon>
    </lineage>
</organism>
<dbReference type="Pfam" id="PF12638">
    <property type="entry name" value="Staygreen"/>
    <property type="match status" value="1"/>
</dbReference>
<dbReference type="PANTHER" id="PTHR31750">
    <property type="entry name" value="PROTEIN STAY-GREEN 1, CHLOROPLASTIC-RELATED"/>
    <property type="match status" value="1"/>
</dbReference>
<name>A0A562JUC5_9BACI</name>